<dbReference type="InterPro" id="IPR026350">
    <property type="entry name" value="GxxExxY"/>
</dbReference>
<dbReference type="Pfam" id="PF13366">
    <property type="entry name" value="PDDEXK_3"/>
    <property type="match status" value="1"/>
</dbReference>
<gene>
    <name evidence="1" type="ORF">DU428_04355</name>
</gene>
<protein>
    <submittedName>
        <fullName evidence="1">GxxExxY protein</fullName>
    </submittedName>
</protein>
<dbReference type="RefSeq" id="WP_072348830.1">
    <property type="nucleotide sequence ID" value="NZ_JBLWTE010000022.1"/>
</dbReference>
<dbReference type="EMBL" id="QPIG01000001">
    <property type="protein sequence ID" value="RCU58616.1"/>
    <property type="molecule type" value="Genomic_DNA"/>
</dbReference>
<keyword evidence="2" id="KW-1185">Reference proteome</keyword>
<comment type="caution">
    <text evidence="1">The sequence shown here is derived from an EMBL/GenBank/DDBJ whole genome shotgun (WGS) entry which is preliminary data.</text>
</comment>
<dbReference type="NCBIfam" id="TIGR04256">
    <property type="entry name" value="GxxExxY"/>
    <property type="match status" value="1"/>
</dbReference>
<name>A0A368P819_9FLAO</name>
<reference evidence="1 2" key="1">
    <citation type="submission" date="2018-07" db="EMBL/GenBank/DDBJ databases">
        <title>Oceanihabitans testaceum sp. nov., isolated from marine sediment.</title>
        <authorList>
            <person name="Li C.-M."/>
        </authorList>
    </citation>
    <scope>NUCLEOTIDE SEQUENCE [LARGE SCALE GENOMIC DNA]</scope>
    <source>
        <strain evidence="1 2">S9-10</strain>
    </source>
</reference>
<evidence type="ECO:0000313" key="2">
    <source>
        <dbReference type="Proteomes" id="UP000252249"/>
    </source>
</evidence>
<dbReference type="OrthoDB" id="9806869at2"/>
<accession>A0A368P819</accession>
<dbReference type="Proteomes" id="UP000252249">
    <property type="component" value="Unassembled WGS sequence"/>
</dbReference>
<evidence type="ECO:0000313" key="1">
    <source>
        <dbReference type="EMBL" id="RCU58616.1"/>
    </source>
</evidence>
<sequence>MSKLLHKEETYRIIGLCMKVHKALGKGFLESVYEEALEKEFLKENIPYEKQKRLRIYYNGERMDKYFVADFMCYDKIIIELKAADYMHKNMEAQVINYLKATKKEVGLLINFGEASLKWKRFINTSV</sequence>
<organism evidence="1 2">
    <name type="scientific">Oceanihabitans sediminis</name>
    <dbReference type="NCBI Taxonomy" id="1812012"/>
    <lineage>
        <taxon>Bacteria</taxon>
        <taxon>Pseudomonadati</taxon>
        <taxon>Bacteroidota</taxon>
        <taxon>Flavobacteriia</taxon>
        <taxon>Flavobacteriales</taxon>
        <taxon>Flavobacteriaceae</taxon>
        <taxon>Oceanihabitans</taxon>
    </lineage>
</organism>
<dbReference type="AlphaFoldDB" id="A0A368P819"/>
<proteinExistence type="predicted"/>